<feature type="transmembrane region" description="Helical" evidence="1">
    <location>
        <begin position="722"/>
        <end position="746"/>
    </location>
</feature>
<evidence type="ECO:0000313" key="2">
    <source>
        <dbReference type="EMBL" id="RZQ66064.1"/>
    </source>
</evidence>
<feature type="transmembrane region" description="Helical" evidence="1">
    <location>
        <begin position="422"/>
        <end position="444"/>
    </location>
</feature>
<gene>
    <name evidence="2" type="ORF">EWH70_03115</name>
</gene>
<keyword evidence="1" id="KW-0472">Membrane</keyword>
<sequence>MGARGGTRGRGAWRAAPRAALSSPLTLVVAGVTALLACFLASAGVLHASAAGGATVAHQADIVCADETGPQFNWTHADISSVDPALATLRQAAAEHGFPEPRIALYTRDHGYAEFNGEQQKVRFGYTDGGIDHLQLLDGTRAPGLWMGTDLSRFEGIPLGVRGQGGALPPIVGIYQDLPNAPPDWWCSQQRQAVQQRLVDPSGGAIVFATDRPTMDRTVRALGGNLEVFKVTFPAEPPRDLAEASDRVRRAEAMIAAVRPKLEAQNLGLFGASAPFARSAEIAQQAETNVFGSILPLALLSVVIGVAGMATVALQWYQRRHAQVRLHFARGSGPLALGGLAIAELGPPIAIGGTAGAVLASVLLDVYGPPGVATAGAQVLAASAAAVVLVLSVAVLGAVVAGRVHGEFQRGRQRARARRWRLLLFVPWELATATLAVLGWNRLLTTTRPSPTLNPLPQVDPLGLTYPVFVVLTVGLVSARIAWLLLRLSHRARFWRAPALQLAIRRLASARAPVVGVLIIGVLATGTLAVGNSIASGQMHALDTKSGLFTGANSRVDTEHALGVGTRPLPEPLRDTTTLVGELSGTGSIVLVVDPATFTRYAWLGDIDRTLFDRLGTPRPDGIPALRVGHTPGQSPALPGLPAAAPVADLAAFPLIGNKPGYVISRASLTADQLDDIPKWTALSTLALPELVNALDAEDFAHPNGVNKADALDALPFRLVEWTFSFVILIGAVLGTVAVLALLIAVEVRRRQNALAGALVLRMGMRPRALLGSHLLEVGALAGAAVLTGVGCGVAVAAMAMPRFDPARWLAPRSELPDPTLFVLAVTAVGLLVVAAAGALAMRSVRTADTAELLRAQ</sequence>
<evidence type="ECO:0000313" key="3">
    <source>
        <dbReference type="Proteomes" id="UP000292003"/>
    </source>
</evidence>
<feature type="transmembrane region" description="Helical" evidence="1">
    <location>
        <begin position="464"/>
        <end position="486"/>
    </location>
</feature>
<comment type="caution">
    <text evidence="2">The sequence shown here is derived from an EMBL/GenBank/DDBJ whole genome shotgun (WGS) entry which is preliminary data.</text>
</comment>
<accession>A0A4Q7JGQ5</accession>
<dbReference type="RefSeq" id="WP_130473633.1">
    <property type="nucleotide sequence ID" value="NZ_SFCC01000001.1"/>
</dbReference>
<protein>
    <submittedName>
        <fullName evidence="2">ABC transporter permease</fullName>
    </submittedName>
</protein>
<feature type="transmembrane region" description="Helical" evidence="1">
    <location>
        <begin position="294"/>
        <end position="314"/>
    </location>
</feature>
<dbReference type="EMBL" id="SFCC01000001">
    <property type="protein sequence ID" value="RZQ66064.1"/>
    <property type="molecule type" value="Genomic_DNA"/>
</dbReference>
<feature type="transmembrane region" description="Helical" evidence="1">
    <location>
        <begin position="507"/>
        <end position="530"/>
    </location>
</feature>
<evidence type="ECO:0000256" key="1">
    <source>
        <dbReference type="SAM" id="Phobius"/>
    </source>
</evidence>
<feature type="transmembrane region" description="Helical" evidence="1">
    <location>
        <begin position="821"/>
        <end position="842"/>
    </location>
</feature>
<dbReference type="Proteomes" id="UP000292003">
    <property type="component" value="Unassembled WGS sequence"/>
</dbReference>
<keyword evidence="1" id="KW-1133">Transmembrane helix</keyword>
<dbReference type="AlphaFoldDB" id="A0A4Q7JGQ5"/>
<proteinExistence type="predicted"/>
<keyword evidence="1" id="KW-0812">Transmembrane</keyword>
<keyword evidence="3" id="KW-1185">Reference proteome</keyword>
<feature type="transmembrane region" description="Helical" evidence="1">
    <location>
        <begin position="775"/>
        <end position="801"/>
    </location>
</feature>
<feature type="transmembrane region" description="Helical" evidence="1">
    <location>
        <begin position="379"/>
        <end position="401"/>
    </location>
</feature>
<feature type="transmembrane region" description="Helical" evidence="1">
    <location>
        <begin position="335"/>
        <end position="359"/>
    </location>
</feature>
<organism evidence="2 3">
    <name type="scientific">Amycolatopsis suaedae</name>
    <dbReference type="NCBI Taxonomy" id="2510978"/>
    <lineage>
        <taxon>Bacteria</taxon>
        <taxon>Bacillati</taxon>
        <taxon>Actinomycetota</taxon>
        <taxon>Actinomycetes</taxon>
        <taxon>Pseudonocardiales</taxon>
        <taxon>Pseudonocardiaceae</taxon>
        <taxon>Amycolatopsis</taxon>
    </lineage>
</organism>
<reference evidence="2 3" key="1">
    <citation type="submission" date="2019-02" db="EMBL/GenBank/DDBJ databases">
        <title>Draft genome sequence of Amycolatopsis sp. 8-3EHSu isolated from roots of Suaeda maritima.</title>
        <authorList>
            <person name="Duangmal K."/>
            <person name="Chantavorakit T."/>
        </authorList>
    </citation>
    <scope>NUCLEOTIDE SEQUENCE [LARGE SCALE GENOMIC DNA]</scope>
    <source>
        <strain evidence="2 3">8-3EHSu</strain>
    </source>
</reference>
<dbReference type="OrthoDB" id="3653743at2"/>
<name>A0A4Q7JGQ5_9PSEU</name>